<keyword evidence="1" id="KW-1133">Transmembrane helix</keyword>
<organism evidence="2 3">
    <name type="scientific">Hymenobacter gelipurpurascens</name>
    <dbReference type="NCBI Taxonomy" id="89968"/>
    <lineage>
        <taxon>Bacteria</taxon>
        <taxon>Pseudomonadati</taxon>
        <taxon>Bacteroidota</taxon>
        <taxon>Cytophagia</taxon>
        <taxon>Cytophagales</taxon>
        <taxon>Hymenobacteraceae</taxon>
        <taxon>Hymenobacter</taxon>
    </lineage>
</organism>
<sequence length="353" mass="38760">MRYLPFTHASHFLRERDFGQKIEASFDFVKAHFKPLGKALLYIVLPVALITGILSAMMMLQWVGLMQGMQRTEQTISGKATTISTVSSIYSNMFLSPAYLGTVLGGLILITVLILTVYGYLTLRLETEPDQEVSVSDVWRLVRQRFFGTLLALLGLGILLVVGFVVVSMVVGFLSAMLIAGSGGNTLMVGFSVMLVSTLLFGSITYISVTLSLFLIIWVRERLGFFASIGRSFRLIWGKWWSTFGLMMVMTIICGVILIAVMLLTSLIGSPFALISGGNLEGVARIGFVVATLIQSLVSLAVYPLLFMALAFQYFNLVERKDGESLHLLVDAIGQPAPETVPQALRPDDEGEY</sequence>
<evidence type="ECO:0000256" key="1">
    <source>
        <dbReference type="SAM" id="Phobius"/>
    </source>
</evidence>
<dbReference type="Proteomes" id="UP000198131">
    <property type="component" value="Unassembled WGS sequence"/>
</dbReference>
<feature type="transmembrane region" description="Helical" evidence="1">
    <location>
        <begin position="240"/>
        <end position="268"/>
    </location>
</feature>
<name>A0A212U921_9BACT</name>
<dbReference type="OrthoDB" id="1049480at2"/>
<reference evidence="3" key="1">
    <citation type="submission" date="2017-06" db="EMBL/GenBank/DDBJ databases">
        <authorList>
            <person name="Varghese N."/>
            <person name="Submissions S."/>
        </authorList>
    </citation>
    <scope>NUCLEOTIDE SEQUENCE [LARGE SCALE GENOMIC DNA]</scope>
    <source>
        <strain evidence="3">DSM 11116</strain>
    </source>
</reference>
<dbReference type="RefSeq" id="WP_088843892.1">
    <property type="nucleotide sequence ID" value="NZ_FYEW01000002.1"/>
</dbReference>
<gene>
    <name evidence="2" type="ORF">SAMN06265337_2539</name>
</gene>
<feature type="transmembrane region" description="Helical" evidence="1">
    <location>
        <begin position="288"/>
        <end position="312"/>
    </location>
</feature>
<feature type="transmembrane region" description="Helical" evidence="1">
    <location>
        <begin position="98"/>
        <end position="121"/>
    </location>
</feature>
<evidence type="ECO:0008006" key="4">
    <source>
        <dbReference type="Google" id="ProtNLM"/>
    </source>
</evidence>
<evidence type="ECO:0000313" key="3">
    <source>
        <dbReference type="Proteomes" id="UP000198131"/>
    </source>
</evidence>
<feature type="transmembrane region" description="Helical" evidence="1">
    <location>
        <begin position="150"/>
        <end position="179"/>
    </location>
</feature>
<proteinExistence type="predicted"/>
<keyword evidence="1" id="KW-0812">Transmembrane</keyword>
<keyword evidence="3" id="KW-1185">Reference proteome</keyword>
<keyword evidence="1" id="KW-0472">Membrane</keyword>
<evidence type="ECO:0000313" key="2">
    <source>
        <dbReference type="EMBL" id="SNC74772.1"/>
    </source>
</evidence>
<feature type="transmembrane region" description="Helical" evidence="1">
    <location>
        <begin position="191"/>
        <end position="219"/>
    </location>
</feature>
<accession>A0A212U921</accession>
<dbReference type="EMBL" id="FYEW01000002">
    <property type="protein sequence ID" value="SNC74772.1"/>
    <property type="molecule type" value="Genomic_DNA"/>
</dbReference>
<feature type="transmembrane region" description="Helical" evidence="1">
    <location>
        <begin position="39"/>
        <end position="63"/>
    </location>
</feature>
<protein>
    <recommendedName>
        <fullName evidence="4">Membrane domain of glycerophosphoryl diester phosphodiesterase</fullName>
    </recommendedName>
</protein>
<dbReference type="AlphaFoldDB" id="A0A212U921"/>